<evidence type="ECO:0000259" key="5">
    <source>
        <dbReference type="PROSITE" id="PS50931"/>
    </source>
</evidence>
<dbReference type="SUPFAM" id="SSF46785">
    <property type="entry name" value="Winged helix' DNA-binding domain"/>
    <property type="match status" value="1"/>
</dbReference>
<feature type="domain" description="HTH lysR-type" evidence="5">
    <location>
        <begin position="1"/>
        <end position="58"/>
    </location>
</feature>
<dbReference type="Proteomes" id="UP001589818">
    <property type="component" value="Unassembled WGS sequence"/>
</dbReference>
<gene>
    <name evidence="6" type="ORF">ACFFJ8_26560</name>
</gene>
<dbReference type="InterPro" id="IPR005119">
    <property type="entry name" value="LysR_subst-bd"/>
</dbReference>
<dbReference type="Gene3D" id="1.10.10.10">
    <property type="entry name" value="Winged helix-like DNA-binding domain superfamily/Winged helix DNA-binding domain"/>
    <property type="match status" value="1"/>
</dbReference>
<dbReference type="EMBL" id="JBHLVF010000041">
    <property type="protein sequence ID" value="MFC0394913.1"/>
    <property type="molecule type" value="Genomic_DNA"/>
</dbReference>
<dbReference type="InterPro" id="IPR000847">
    <property type="entry name" value="LysR_HTH_N"/>
</dbReference>
<dbReference type="SUPFAM" id="SSF53850">
    <property type="entry name" value="Periplasmic binding protein-like II"/>
    <property type="match status" value="1"/>
</dbReference>
<dbReference type="PANTHER" id="PTHR30126:SF40">
    <property type="entry name" value="HTH-TYPE TRANSCRIPTIONAL REGULATOR GLTR"/>
    <property type="match status" value="1"/>
</dbReference>
<dbReference type="CDD" id="cd05466">
    <property type="entry name" value="PBP2_LTTR_substrate"/>
    <property type="match status" value="1"/>
</dbReference>
<evidence type="ECO:0000313" key="7">
    <source>
        <dbReference type="Proteomes" id="UP001589818"/>
    </source>
</evidence>
<dbReference type="PANTHER" id="PTHR30126">
    <property type="entry name" value="HTH-TYPE TRANSCRIPTIONAL REGULATOR"/>
    <property type="match status" value="1"/>
</dbReference>
<protein>
    <submittedName>
        <fullName evidence="6">LysR substrate-binding domain-containing protein</fullName>
    </submittedName>
</protein>
<keyword evidence="4" id="KW-0804">Transcription</keyword>
<evidence type="ECO:0000256" key="4">
    <source>
        <dbReference type="ARBA" id="ARBA00023163"/>
    </source>
</evidence>
<accession>A0ABV6JG61</accession>
<dbReference type="PRINTS" id="PR00039">
    <property type="entry name" value="HTHLYSR"/>
</dbReference>
<dbReference type="InterPro" id="IPR036390">
    <property type="entry name" value="WH_DNA-bd_sf"/>
</dbReference>
<name>A0ABV6JG61_9BACL</name>
<keyword evidence="7" id="KW-1185">Reference proteome</keyword>
<evidence type="ECO:0000256" key="3">
    <source>
        <dbReference type="ARBA" id="ARBA00023125"/>
    </source>
</evidence>
<comment type="similarity">
    <text evidence="1">Belongs to the LysR transcriptional regulatory family.</text>
</comment>
<sequence length="297" mass="31841">MNLYGLIVFHHVAVMGSVTKAAEELRISQPAVTAHVRNLSHELGLTLLAPRGRGILLTAAGERVAAHAARVAALERDIKRDVDAFRSGESGVIRIAATSLPANFLLPGWLMTFREAYPSVVAKLVTGNARDARRALLHYEADLAVIGGSSEEFQGLSHRLLLEDELWFVVPAAHPLAGLSLALSSMIEQPFVMRETGSAAMDRLLSLCRVRGVRQPTAVLKVDGVQETVRHVAAGFGAAYVSSLEAKDAAARGEIARVDVTDAKLVNPIVLVWRADDPLPPIAAHFARQITGDGTAF</sequence>
<proteinExistence type="inferred from homology"/>
<evidence type="ECO:0000256" key="1">
    <source>
        <dbReference type="ARBA" id="ARBA00009437"/>
    </source>
</evidence>
<keyword evidence="2" id="KW-0805">Transcription regulation</keyword>
<dbReference type="Gene3D" id="3.40.190.10">
    <property type="entry name" value="Periplasmic binding protein-like II"/>
    <property type="match status" value="2"/>
</dbReference>
<evidence type="ECO:0000256" key="2">
    <source>
        <dbReference type="ARBA" id="ARBA00023015"/>
    </source>
</evidence>
<dbReference type="PROSITE" id="PS50931">
    <property type="entry name" value="HTH_LYSR"/>
    <property type="match status" value="1"/>
</dbReference>
<dbReference type="Pfam" id="PF03466">
    <property type="entry name" value="LysR_substrate"/>
    <property type="match status" value="1"/>
</dbReference>
<reference evidence="6 7" key="1">
    <citation type="submission" date="2024-09" db="EMBL/GenBank/DDBJ databases">
        <authorList>
            <person name="Sun Q."/>
            <person name="Mori K."/>
        </authorList>
    </citation>
    <scope>NUCLEOTIDE SEQUENCE [LARGE SCALE GENOMIC DNA]</scope>
    <source>
        <strain evidence="6 7">CCM 4839</strain>
    </source>
</reference>
<dbReference type="RefSeq" id="WP_204816072.1">
    <property type="nucleotide sequence ID" value="NZ_JANHOF010000001.1"/>
</dbReference>
<dbReference type="Pfam" id="PF00126">
    <property type="entry name" value="HTH_1"/>
    <property type="match status" value="1"/>
</dbReference>
<evidence type="ECO:0000313" key="6">
    <source>
        <dbReference type="EMBL" id="MFC0394913.1"/>
    </source>
</evidence>
<keyword evidence="3" id="KW-0238">DNA-binding</keyword>
<organism evidence="6 7">
    <name type="scientific">Paenibacillus mendelii</name>
    <dbReference type="NCBI Taxonomy" id="206163"/>
    <lineage>
        <taxon>Bacteria</taxon>
        <taxon>Bacillati</taxon>
        <taxon>Bacillota</taxon>
        <taxon>Bacilli</taxon>
        <taxon>Bacillales</taxon>
        <taxon>Paenibacillaceae</taxon>
        <taxon>Paenibacillus</taxon>
    </lineage>
</organism>
<comment type="caution">
    <text evidence="6">The sequence shown here is derived from an EMBL/GenBank/DDBJ whole genome shotgun (WGS) entry which is preliminary data.</text>
</comment>
<dbReference type="InterPro" id="IPR036388">
    <property type="entry name" value="WH-like_DNA-bd_sf"/>
</dbReference>